<reference evidence="3 4" key="1">
    <citation type="journal article" date="2019" name="Int. J. Syst. Evol. Microbiol.">
        <title>The Global Catalogue of Microorganisms (GCM) 10K type strain sequencing project: providing services to taxonomists for standard genome sequencing and annotation.</title>
        <authorList>
            <consortium name="The Broad Institute Genomics Platform"/>
            <consortium name="The Broad Institute Genome Sequencing Center for Infectious Disease"/>
            <person name="Wu L."/>
            <person name="Ma J."/>
        </authorList>
    </citation>
    <scope>NUCLEOTIDE SEQUENCE [LARGE SCALE GENOMIC DNA]</scope>
    <source>
        <strain evidence="3 4">JCM 3367</strain>
    </source>
</reference>
<keyword evidence="2" id="KW-0732">Signal</keyword>
<proteinExistence type="predicted"/>
<dbReference type="PROSITE" id="PS51257">
    <property type="entry name" value="PROKAR_LIPOPROTEIN"/>
    <property type="match status" value="1"/>
</dbReference>
<feature type="signal peptide" evidence="2">
    <location>
        <begin position="1"/>
        <end position="18"/>
    </location>
</feature>
<feature type="chain" id="PRO_5045941810" description="Secreted protein" evidence="2">
    <location>
        <begin position="19"/>
        <end position="159"/>
    </location>
</feature>
<evidence type="ECO:0000313" key="3">
    <source>
        <dbReference type="EMBL" id="GAA2510028.1"/>
    </source>
</evidence>
<keyword evidence="4" id="KW-1185">Reference proteome</keyword>
<evidence type="ECO:0000256" key="2">
    <source>
        <dbReference type="SAM" id="SignalP"/>
    </source>
</evidence>
<dbReference type="RefSeq" id="WP_344166608.1">
    <property type="nucleotide sequence ID" value="NZ_BAAARY010000001.1"/>
</dbReference>
<name>A0ABN3MX09_9ACTN</name>
<evidence type="ECO:0000256" key="1">
    <source>
        <dbReference type="SAM" id="MobiDB-lite"/>
    </source>
</evidence>
<feature type="region of interest" description="Disordered" evidence="1">
    <location>
        <begin position="28"/>
        <end position="48"/>
    </location>
</feature>
<dbReference type="EMBL" id="BAAARY010000001">
    <property type="protein sequence ID" value="GAA2510028.1"/>
    <property type="molecule type" value="Genomic_DNA"/>
</dbReference>
<accession>A0ABN3MX09</accession>
<dbReference type="Proteomes" id="UP001499978">
    <property type="component" value="Unassembled WGS sequence"/>
</dbReference>
<protein>
    <recommendedName>
        <fullName evidence="5">Secreted protein</fullName>
    </recommendedName>
</protein>
<comment type="caution">
    <text evidence="3">The sequence shown here is derived from an EMBL/GenBank/DDBJ whole genome shotgun (WGS) entry which is preliminary data.</text>
</comment>
<organism evidence="3 4">
    <name type="scientific">Pilimelia columellifera subsp. columellifera</name>
    <dbReference type="NCBI Taxonomy" id="706583"/>
    <lineage>
        <taxon>Bacteria</taxon>
        <taxon>Bacillati</taxon>
        <taxon>Actinomycetota</taxon>
        <taxon>Actinomycetes</taxon>
        <taxon>Micromonosporales</taxon>
        <taxon>Micromonosporaceae</taxon>
        <taxon>Pilimelia</taxon>
    </lineage>
</organism>
<evidence type="ECO:0000313" key="4">
    <source>
        <dbReference type="Proteomes" id="UP001499978"/>
    </source>
</evidence>
<sequence>MRNIIVGAGGALSLVVAATLVGCTAESKPNVTPTATASATSSDAGTPQASEILKQSLPGEADPVKGAGPMAGAVGNTIGPQTKAGSVSVLFVCTGGTAYTITLKRNGDKIPDSVEQRKCDNSMYRKSVPYRAGDTLGFGVDAQAPQLGTYAYGYVDSSE</sequence>
<gene>
    <name evidence="3" type="ORF">GCM10010201_00790</name>
</gene>
<evidence type="ECO:0008006" key="5">
    <source>
        <dbReference type="Google" id="ProtNLM"/>
    </source>
</evidence>